<feature type="non-terminal residue" evidence="2">
    <location>
        <position position="1"/>
    </location>
</feature>
<evidence type="ECO:0000256" key="1">
    <source>
        <dbReference type="SAM" id="MobiDB-lite"/>
    </source>
</evidence>
<accession>A0A061SB78</accession>
<name>A0A061SB78_9CHLO</name>
<gene>
    <name evidence="2" type="ORF">TSPGSL018_7741</name>
</gene>
<organism evidence="2">
    <name type="scientific">Tetraselmis sp. GSL018</name>
    <dbReference type="NCBI Taxonomy" id="582737"/>
    <lineage>
        <taxon>Eukaryota</taxon>
        <taxon>Viridiplantae</taxon>
        <taxon>Chlorophyta</taxon>
        <taxon>core chlorophytes</taxon>
        <taxon>Chlorodendrophyceae</taxon>
        <taxon>Chlorodendrales</taxon>
        <taxon>Chlorodendraceae</taxon>
        <taxon>Tetraselmis</taxon>
    </lineage>
</organism>
<sequence length="77" mass="8368">DEPRSPAPSLSETALGKCTMLVKRQRSSRSSRCFFLLLEMTDSDCVNTKNNTEPTRGASRSGGKASRETGLCEMVLA</sequence>
<reference evidence="2" key="1">
    <citation type="submission" date="2014-05" db="EMBL/GenBank/DDBJ databases">
        <title>The transcriptome of the halophilic microalga Tetraselmis sp. GSL018 isolated from the Great Salt Lake, Utah.</title>
        <authorList>
            <person name="Jinkerson R.E."/>
            <person name="D'Adamo S."/>
            <person name="Posewitz M.C."/>
        </authorList>
    </citation>
    <scope>NUCLEOTIDE SEQUENCE</scope>
    <source>
        <strain evidence="2">GSL018</strain>
    </source>
</reference>
<feature type="region of interest" description="Disordered" evidence="1">
    <location>
        <begin position="46"/>
        <end position="77"/>
    </location>
</feature>
<dbReference type="EMBL" id="GBEZ01003639">
    <property type="protein sequence ID" value="JAC81518.1"/>
    <property type="molecule type" value="Transcribed_RNA"/>
</dbReference>
<dbReference type="AlphaFoldDB" id="A0A061SB78"/>
<evidence type="ECO:0000313" key="2">
    <source>
        <dbReference type="EMBL" id="JAC81518.1"/>
    </source>
</evidence>
<proteinExistence type="predicted"/>
<protein>
    <submittedName>
        <fullName evidence="2">Uncharacterized protein</fullName>
    </submittedName>
</protein>